<dbReference type="EMBL" id="LNQE01000640">
    <property type="protein sequence ID" value="KUG25617.1"/>
    <property type="molecule type" value="Genomic_DNA"/>
</dbReference>
<dbReference type="Gene3D" id="3.40.50.200">
    <property type="entry name" value="Peptidase S8/S53 domain"/>
    <property type="match status" value="1"/>
</dbReference>
<comment type="similarity">
    <text evidence="1">Belongs to the peptidase S8 family.</text>
</comment>
<dbReference type="PROSITE" id="PS51892">
    <property type="entry name" value="SUBTILASE"/>
    <property type="match status" value="1"/>
</dbReference>
<gene>
    <name evidence="7" type="ORF">ASZ90_004559</name>
</gene>
<name>A0A0W8FXS9_9ZZZZ</name>
<evidence type="ECO:0000256" key="4">
    <source>
        <dbReference type="ARBA" id="ARBA00022825"/>
    </source>
</evidence>
<dbReference type="Pfam" id="PF00082">
    <property type="entry name" value="Peptidase_S8"/>
    <property type="match status" value="2"/>
</dbReference>
<dbReference type="AlphaFoldDB" id="A0A0W8FXS9"/>
<dbReference type="InterPro" id="IPR015500">
    <property type="entry name" value="Peptidase_S8_subtilisin-rel"/>
</dbReference>
<keyword evidence="3" id="KW-0378">Hydrolase</keyword>
<protein>
    <recommendedName>
        <fullName evidence="8">T9SS type A sorting domain-containing protein</fullName>
    </recommendedName>
</protein>
<feature type="domain" description="Peptidase S8/S53" evidence="5">
    <location>
        <begin position="509"/>
        <end position="663"/>
    </location>
</feature>
<dbReference type="Gene3D" id="2.60.40.4070">
    <property type="match status" value="1"/>
</dbReference>
<evidence type="ECO:0000313" key="7">
    <source>
        <dbReference type="EMBL" id="KUG25617.1"/>
    </source>
</evidence>
<dbReference type="InterPro" id="IPR036852">
    <property type="entry name" value="Peptidase_S8/S53_dom_sf"/>
</dbReference>
<evidence type="ECO:0000259" key="5">
    <source>
        <dbReference type="Pfam" id="PF00082"/>
    </source>
</evidence>
<dbReference type="PANTHER" id="PTHR43806">
    <property type="entry name" value="PEPTIDASE S8"/>
    <property type="match status" value="1"/>
</dbReference>
<dbReference type="InterPro" id="IPR026444">
    <property type="entry name" value="Secre_tail"/>
</dbReference>
<dbReference type="PANTHER" id="PTHR43806:SF11">
    <property type="entry name" value="CEREVISIN-RELATED"/>
    <property type="match status" value="1"/>
</dbReference>
<dbReference type="Gene3D" id="2.60.120.1290">
    <property type="match status" value="1"/>
</dbReference>
<dbReference type="PROSITE" id="PS00136">
    <property type="entry name" value="SUBTILASE_ASP"/>
    <property type="match status" value="1"/>
</dbReference>
<dbReference type="GO" id="GO:0006508">
    <property type="term" value="P:proteolysis"/>
    <property type="evidence" value="ECO:0007669"/>
    <property type="project" value="UniProtKB-KW"/>
</dbReference>
<dbReference type="PROSITE" id="PS00138">
    <property type="entry name" value="SUBTILASE_SER"/>
    <property type="match status" value="1"/>
</dbReference>
<evidence type="ECO:0000256" key="1">
    <source>
        <dbReference type="ARBA" id="ARBA00011073"/>
    </source>
</evidence>
<organism evidence="7">
    <name type="scientific">hydrocarbon metagenome</name>
    <dbReference type="NCBI Taxonomy" id="938273"/>
    <lineage>
        <taxon>unclassified sequences</taxon>
        <taxon>metagenomes</taxon>
        <taxon>ecological metagenomes</taxon>
    </lineage>
</organism>
<dbReference type="NCBIfam" id="NF038128">
    <property type="entry name" value="choice_anch_J"/>
    <property type="match status" value="1"/>
</dbReference>
<keyword evidence="4" id="KW-0720">Serine protease</keyword>
<feature type="domain" description="FlgD/Vpr Ig-like" evidence="6">
    <location>
        <begin position="880"/>
        <end position="932"/>
    </location>
</feature>
<dbReference type="InterPro" id="IPR022398">
    <property type="entry name" value="Peptidase_S8_His-AS"/>
</dbReference>
<keyword evidence="2" id="KW-0645">Protease</keyword>
<evidence type="ECO:0008006" key="8">
    <source>
        <dbReference type="Google" id="ProtNLM"/>
    </source>
</evidence>
<dbReference type="SUPFAM" id="SSF52743">
    <property type="entry name" value="Subtilisin-like"/>
    <property type="match status" value="1"/>
</dbReference>
<proteinExistence type="inferred from homology"/>
<feature type="domain" description="Peptidase S8/S53" evidence="5">
    <location>
        <begin position="184"/>
        <end position="402"/>
    </location>
</feature>
<dbReference type="PRINTS" id="PR00723">
    <property type="entry name" value="SUBTILISIN"/>
</dbReference>
<dbReference type="InterPro" id="IPR025965">
    <property type="entry name" value="FlgD/Vpr_Ig-like"/>
</dbReference>
<dbReference type="InterPro" id="IPR023827">
    <property type="entry name" value="Peptidase_S8_Asp-AS"/>
</dbReference>
<evidence type="ECO:0000256" key="2">
    <source>
        <dbReference type="ARBA" id="ARBA00022670"/>
    </source>
</evidence>
<dbReference type="InterPro" id="IPR023828">
    <property type="entry name" value="Peptidase_S8_Ser-AS"/>
</dbReference>
<dbReference type="Gene3D" id="2.60.120.200">
    <property type="match status" value="1"/>
</dbReference>
<evidence type="ECO:0000256" key="3">
    <source>
        <dbReference type="ARBA" id="ARBA00022801"/>
    </source>
</evidence>
<dbReference type="PROSITE" id="PS00137">
    <property type="entry name" value="SUBTILASE_HIS"/>
    <property type="match status" value="1"/>
</dbReference>
<dbReference type="InterPro" id="IPR050131">
    <property type="entry name" value="Peptidase_S8_subtilisin-like"/>
</dbReference>
<dbReference type="InterPro" id="IPR000209">
    <property type="entry name" value="Peptidase_S8/S53_dom"/>
</dbReference>
<dbReference type="Pfam" id="PF13860">
    <property type="entry name" value="FlgD_ig"/>
    <property type="match status" value="1"/>
</dbReference>
<evidence type="ECO:0000259" key="6">
    <source>
        <dbReference type="Pfam" id="PF13860"/>
    </source>
</evidence>
<accession>A0A0W8FXS9</accession>
<dbReference type="GO" id="GO:0004252">
    <property type="term" value="F:serine-type endopeptidase activity"/>
    <property type="evidence" value="ECO:0007669"/>
    <property type="project" value="InterPro"/>
</dbReference>
<reference evidence="7" key="1">
    <citation type="journal article" date="2015" name="Proc. Natl. Acad. Sci. U.S.A.">
        <title>Networks of energetic and metabolic interactions define dynamics in microbial communities.</title>
        <authorList>
            <person name="Embree M."/>
            <person name="Liu J.K."/>
            <person name="Al-Bassam M.M."/>
            <person name="Zengler K."/>
        </authorList>
    </citation>
    <scope>NUCLEOTIDE SEQUENCE</scope>
</reference>
<dbReference type="NCBIfam" id="TIGR04183">
    <property type="entry name" value="Por_Secre_tail"/>
    <property type="match status" value="1"/>
</dbReference>
<comment type="caution">
    <text evidence="7">The sequence shown here is derived from an EMBL/GenBank/DDBJ whole genome shotgun (WGS) entry which is preliminary data.</text>
</comment>
<sequence>MNTMIKLLIAAVISSAVIFGQRVEKVGINQRIDVDESNKIEFTSRESFDWEKKVSPDLRRIVNKAVKEKSIQSFNEEEFINRNKNIPLIQTVDNDIIIPVFIKTNNSFDTKLRVNQTGGSIQTHIGNIITGELNIFSVPEIALLDEVEYIEASSISYPLLDVSRTEIKANQVHSGTGLSQPYQGDGVIVGVVDSGIDWKHDDFYNSQGSRIQYLWDMSGSSNPPSGYNYGREYTKAHIDANQCYEVDGNDGGGHGTHVTSTAAGNGGASTTYTGIAPKSDIIFVKGFRSVAGFYDTDVINGCNYIFTKAQAAGKPAVINLSLGGHFGPHDGTSLYEQSLSTLTGPGKIIVAAAGNEGNDFIHLRYTTSGSSINEANQTYWVIPSGRSMSVVDMWYNSGSISVGIAAYDKSLNFIGATSPIPPGSKVEDLSFTVNGTTYAIVTIDATTTSDPNNGARRAVFLIEDGNGLYDLGAVYWSLYTFGTGTFDAWIATGGYFTTDNYPANGIYPGDNNRSIGIPSTAQKLICVGSYVTKTQWVDIDGVTRIQGGSPTLNAISSFSSIGPSRDGRLKPDISAPGEVIVAAFSSDLTIGSGGTPRSNIILGGKHQKMQGTSMATPHVTGVVALMLQRNNTLDYNQVYTTLTSTARRDSYTGSSSNNTYGFGKVDALASVQNTSSGGGGGTQVTLLQEGFDGQFPPAGWQRSITNSNNTWLQGNLQDLNFNTIDPASVASALCPWVAENQNEWLITPSLSLGTNSIVEFYAGYSTDWLAAATISLLISTDGVNYTQIWTAENDGQPWGWRSRSIDLSAFNNQSVKLAWRYLGNDGDYVGVDGVHVITTQGSTDVKNPGEEIPTVFLLYQNYPNPFNPATTIEYDVPKQTMITLIVYDILGQKVKTLERGIKTIGRHRTSWDGTNDFGNRLSSGIYIIRLETDKILSSMKVMMLK</sequence>